<evidence type="ECO:0000313" key="2">
    <source>
        <dbReference type="Proteomes" id="UP000821865"/>
    </source>
</evidence>
<dbReference type="Proteomes" id="UP000821865">
    <property type="component" value="Chromosome 7"/>
</dbReference>
<accession>A0ACB8CGA6</accession>
<sequence length="281" mass="32550">MVYVLRVDITEVEDQRTLQILQSFWKLEGMGIEDTFESSATKFLDHFRKTSRTSNGRYAVALAWKEDRRHLIGGNRDIAVNRLQKLIYDEFYKPYRGRNAFQLAPLLNRLKSRGVIKLRSRDYRDPPILDPRYYSHPADIEIAAEAMLQCIRILRTKPFADLGTKLWGIPFPPCKSYTMWSRDYLKCMARHLSHTGWHQCCTNPMGSGPNAVVDPRLRVRGGVRGLRVVDASVMPDIVFDIIGSVKTRGFGGYLISRWATHFFYFIGTFVLTPRWPRASVW</sequence>
<gene>
    <name evidence="1" type="ORF">HPB49_017066</name>
</gene>
<protein>
    <submittedName>
        <fullName evidence="1">Uncharacterized protein</fullName>
    </submittedName>
</protein>
<keyword evidence="2" id="KW-1185">Reference proteome</keyword>
<reference evidence="1" key="1">
    <citation type="submission" date="2020-05" db="EMBL/GenBank/DDBJ databases">
        <title>Large-scale comparative analyses of tick genomes elucidate their genetic diversity and vector capacities.</title>
        <authorList>
            <person name="Jia N."/>
            <person name="Wang J."/>
            <person name="Shi W."/>
            <person name="Du L."/>
            <person name="Sun Y."/>
            <person name="Zhan W."/>
            <person name="Jiang J."/>
            <person name="Wang Q."/>
            <person name="Zhang B."/>
            <person name="Ji P."/>
            <person name="Sakyi L.B."/>
            <person name="Cui X."/>
            <person name="Yuan T."/>
            <person name="Jiang B."/>
            <person name="Yang W."/>
            <person name="Lam T.T.-Y."/>
            <person name="Chang Q."/>
            <person name="Ding S."/>
            <person name="Wang X."/>
            <person name="Zhu J."/>
            <person name="Ruan X."/>
            <person name="Zhao L."/>
            <person name="Wei J."/>
            <person name="Que T."/>
            <person name="Du C."/>
            <person name="Cheng J."/>
            <person name="Dai P."/>
            <person name="Han X."/>
            <person name="Huang E."/>
            <person name="Gao Y."/>
            <person name="Liu J."/>
            <person name="Shao H."/>
            <person name="Ye R."/>
            <person name="Li L."/>
            <person name="Wei W."/>
            <person name="Wang X."/>
            <person name="Wang C."/>
            <person name="Yang T."/>
            <person name="Huo Q."/>
            <person name="Li W."/>
            <person name="Guo W."/>
            <person name="Chen H."/>
            <person name="Zhou L."/>
            <person name="Ni X."/>
            <person name="Tian J."/>
            <person name="Zhou Y."/>
            <person name="Sheng Y."/>
            <person name="Liu T."/>
            <person name="Pan Y."/>
            <person name="Xia L."/>
            <person name="Li J."/>
            <person name="Zhao F."/>
            <person name="Cao W."/>
        </authorList>
    </citation>
    <scope>NUCLEOTIDE SEQUENCE</scope>
    <source>
        <strain evidence="1">Dsil-2018</strain>
    </source>
</reference>
<organism evidence="1 2">
    <name type="scientific">Dermacentor silvarum</name>
    <name type="common">Tick</name>
    <dbReference type="NCBI Taxonomy" id="543639"/>
    <lineage>
        <taxon>Eukaryota</taxon>
        <taxon>Metazoa</taxon>
        <taxon>Ecdysozoa</taxon>
        <taxon>Arthropoda</taxon>
        <taxon>Chelicerata</taxon>
        <taxon>Arachnida</taxon>
        <taxon>Acari</taxon>
        <taxon>Parasitiformes</taxon>
        <taxon>Ixodida</taxon>
        <taxon>Ixodoidea</taxon>
        <taxon>Ixodidae</taxon>
        <taxon>Rhipicephalinae</taxon>
        <taxon>Dermacentor</taxon>
    </lineage>
</organism>
<comment type="caution">
    <text evidence="1">The sequence shown here is derived from an EMBL/GenBank/DDBJ whole genome shotgun (WGS) entry which is preliminary data.</text>
</comment>
<proteinExistence type="predicted"/>
<name>A0ACB8CGA6_DERSI</name>
<dbReference type="EMBL" id="CM023476">
    <property type="protein sequence ID" value="KAH7941759.1"/>
    <property type="molecule type" value="Genomic_DNA"/>
</dbReference>
<evidence type="ECO:0000313" key="1">
    <source>
        <dbReference type="EMBL" id="KAH7941759.1"/>
    </source>
</evidence>